<proteinExistence type="inferred from homology"/>
<dbReference type="Ensembl" id="ENSOTST00005014564.2">
    <property type="protein sequence ID" value="ENSOTSP00005013318.1"/>
    <property type="gene ID" value="ENSOTSG00005006312.2"/>
</dbReference>
<evidence type="ECO:0000256" key="6">
    <source>
        <dbReference type="ARBA" id="ARBA00048745"/>
    </source>
</evidence>
<dbReference type="AlphaFoldDB" id="A0A8C8CTZ7"/>
<dbReference type="GeneTree" id="ENSGT00550000074838"/>
<dbReference type="GO" id="GO:0006541">
    <property type="term" value="P:glutamine metabolic process"/>
    <property type="evidence" value="ECO:0007669"/>
    <property type="project" value="TreeGrafter"/>
</dbReference>
<dbReference type="SUPFAM" id="SSF56317">
    <property type="entry name" value="Carbon-nitrogen hydrolase"/>
    <property type="match status" value="1"/>
</dbReference>
<keyword evidence="2" id="KW-0378">Hydrolase</keyword>
<reference evidence="9" key="1">
    <citation type="submission" date="2025-08" db="UniProtKB">
        <authorList>
            <consortium name="Ensembl"/>
        </authorList>
    </citation>
    <scope>IDENTIFICATION</scope>
</reference>
<dbReference type="EC" id="3.5.1.3" evidence="4"/>
<dbReference type="CDD" id="cd07572">
    <property type="entry name" value="nit"/>
    <property type="match status" value="1"/>
</dbReference>
<comment type="similarity">
    <text evidence="1">Belongs to the carbon-nitrogen hydrolase superfamily. NIT1/NIT2 family.</text>
</comment>
<dbReference type="PROSITE" id="PS50263">
    <property type="entry name" value="CN_HYDROLASE"/>
    <property type="match status" value="1"/>
</dbReference>
<evidence type="ECO:0000313" key="9">
    <source>
        <dbReference type="Ensembl" id="ENSOTSP00005013318.1"/>
    </source>
</evidence>
<gene>
    <name evidence="9" type="primary">NIT2</name>
</gene>
<organism evidence="9 10">
    <name type="scientific">Oncorhynchus tshawytscha</name>
    <name type="common">Chinook salmon</name>
    <name type="synonym">Salmo tshawytscha</name>
    <dbReference type="NCBI Taxonomy" id="74940"/>
    <lineage>
        <taxon>Eukaryota</taxon>
        <taxon>Metazoa</taxon>
        <taxon>Chordata</taxon>
        <taxon>Craniata</taxon>
        <taxon>Vertebrata</taxon>
        <taxon>Euteleostomi</taxon>
        <taxon>Actinopterygii</taxon>
        <taxon>Neopterygii</taxon>
        <taxon>Teleostei</taxon>
        <taxon>Protacanthopterygii</taxon>
        <taxon>Salmoniformes</taxon>
        <taxon>Salmonidae</taxon>
        <taxon>Salmoninae</taxon>
        <taxon>Oncorhynchus</taxon>
    </lineage>
</organism>
<evidence type="ECO:0000313" key="10">
    <source>
        <dbReference type="Proteomes" id="UP000694402"/>
    </source>
</evidence>
<evidence type="ECO:0000256" key="2">
    <source>
        <dbReference type="ARBA" id="ARBA00022801"/>
    </source>
</evidence>
<dbReference type="GO" id="GO:0050152">
    <property type="term" value="F:omega-amidase activity"/>
    <property type="evidence" value="ECO:0007669"/>
    <property type="project" value="UniProtKB-EC"/>
</dbReference>
<evidence type="ECO:0000259" key="8">
    <source>
        <dbReference type="PROSITE" id="PS50263"/>
    </source>
</evidence>
<dbReference type="FunFam" id="3.60.110.10:FF:000002">
    <property type="entry name" value="Nitrilase family member 2"/>
    <property type="match status" value="1"/>
</dbReference>
<evidence type="ECO:0000256" key="1">
    <source>
        <dbReference type="ARBA" id="ARBA00010613"/>
    </source>
</evidence>
<keyword evidence="7" id="KW-0732">Signal</keyword>
<dbReference type="Proteomes" id="UP000694402">
    <property type="component" value="Unassembled WGS sequence"/>
</dbReference>
<accession>A0A8C8CTZ7</accession>
<dbReference type="GO" id="GO:0005739">
    <property type="term" value="C:mitochondrion"/>
    <property type="evidence" value="ECO:0007669"/>
    <property type="project" value="TreeGrafter"/>
</dbReference>
<dbReference type="PANTHER" id="PTHR23088">
    <property type="entry name" value="NITRILASE-RELATED"/>
    <property type="match status" value="1"/>
</dbReference>
<dbReference type="GO" id="GO:0006528">
    <property type="term" value="P:asparagine metabolic process"/>
    <property type="evidence" value="ECO:0007669"/>
    <property type="project" value="TreeGrafter"/>
</dbReference>
<feature type="domain" description="CN hydrolase" evidence="8">
    <location>
        <begin position="11"/>
        <end position="268"/>
    </location>
</feature>
<dbReference type="Pfam" id="PF00795">
    <property type="entry name" value="CN_hydrolase"/>
    <property type="match status" value="1"/>
</dbReference>
<sequence length="297" mass="32718">MVTILFLLPEFRLAVVQLHVTKVKADNLSRARGLIKEAAAQGAKLVVLPECFNSPYGTGFFPEYAEKIPGESSQVLSEAAKESQVYLVGGSIPEEDDGGKLYNTCPVFGPDGSLVLRHRKIHLFDIDVPGKIRFQESETLSPGSNLPRPKWHPIPYVVKSNDISYCRVGVGICYDIRFAELAQLYSKKGCQLLVYPGAFNMTTGPAHWELLQRGRAVDNQVYVATASPARDETASYVAWGHSTVVSPWGEVISKAGSEETVVYADIDLQYLANVRQQIPITAQRRSDLYTVNAVQEG</sequence>
<evidence type="ECO:0000256" key="3">
    <source>
        <dbReference type="ARBA" id="ARBA00036637"/>
    </source>
</evidence>
<evidence type="ECO:0000256" key="4">
    <source>
        <dbReference type="ARBA" id="ARBA00039118"/>
    </source>
</evidence>
<name>A0A8C8CTZ7_ONCTS</name>
<dbReference type="InterPro" id="IPR003010">
    <property type="entry name" value="C-N_Hydrolase"/>
</dbReference>
<dbReference type="GO" id="GO:0006107">
    <property type="term" value="P:oxaloacetate metabolic process"/>
    <property type="evidence" value="ECO:0007669"/>
    <property type="project" value="TreeGrafter"/>
</dbReference>
<keyword evidence="10" id="KW-1185">Reference proteome</keyword>
<dbReference type="Gene3D" id="3.60.110.10">
    <property type="entry name" value="Carbon-nitrogen hydrolase"/>
    <property type="match status" value="1"/>
</dbReference>
<protein>
    <recommendedName>
        <fullName evidence="4">omega-amidase</fullName>
        <ecNumber evidence="4">3.5.1.3</ecNumber>
    </recommendedName>
    <alternativeName>
        <fullName evidence="5">Nitrilase homolog 2</fullName>
    </alternativeName>
</protein>
<dbReference type="PANTHER" id="PTHR23088:SF30">
    <property type="entry name" value="OMEGA-AMIDASE NIT2"/>
    <property type="match status" value="1"/>
</dbReference>
<evidence type="ECO:0000256" key="7">
    <source>
        <dbReference type="SAM" id="SignalP"/>
    </source>
</evidence>
<dbReference type="InterPro" id="IPR045254">
    <property type="entry name" value="Nit1/2_C-N_Hydrolase"/>
</dbReference>
<feature type="chain" id="PRO_5034512211" description="omega-amidase" evidence="7">
    <location>
        <begin position="26"/>
        <end position="297"/>
    </location>
</feature>
<comment type="catalytic activity">
    <reaction evidence="6">
        <text>2-oxosuccinamate + H2O = oxaloacetate + NH4(+)</text>
        <dbReference type="Rhea" id="RHEA:59412"/>
        <dbReference type="ChEBI" id="CHEBI:15377"/>
        <dbReference type="ChEBI" id="CHEBI:16452"/>
        <dbReference type="ChEBI" id="CHEBI:28938"/>
        <dbReference type="ChEBI" id="CHEBI:57735"/>
        <dbReference type="EC" id="3.5.1.3"/>
    </reaction>
    <physiologicalReaction direction="left-to-right" evidence="6">
        <dbReference type="Rhea" id="RHEA:59413"/>
    </physiologicalReaction>
</comment>
<reference evidence="9" key="2">
    <citation type="submission" date="2025-09" db="UniProtKB">
        <authorList>
            <consortium name="Ensembl"/>
        </authorList>
    </citation>
    <scope>IDENTIFICATION</scope>
</reference>
<feature type="signal peptide" evidence="7">
    <location>
        <begin position="1"/>
        <end position="25"/>
    </location>
</feature>
<evidence type="ECO:0000256" key="5">
    <source>
        <dbReference type="ARBA" id="ARBA00041576"/>
    </source>
</evidence>
<comment type="catalytic activity">
    <reaction evidence="3">
        <text>2-oxoglutaramate + H2O = 2-oxoglutarate + NH4(+)</text>
        <dbReference type="Rhea" id="RHEA:32963"/>
        <dbReference type="ChEBI" id="CHEBI:15377"/>
        <dbReference type="ChEBI" id="CHEBI:16769"/>
        <dbReference type="ChEBI" id="CHEBI:16810"/>
        <dbReference type="ChEBI" id="CHEBI:28938"/>
        <dbReference type="EC" id="3.5.1.3"/>
    </reaction>
    <physiologicalReaction direction="left-to-right" evidence="3">
        <dbReference type="Rhea" id="RHEA:32964"/>
    </physiologicalReaction>
</comment>
<dbReference type="InterPro" id="IPR036526">
    <property type="entry name" value="C-N_Hydrolase_sf"/>
</dbReference>